<dbReference type="Gene3D" id="3.90.600.10">
    <property type="entry name" value="Phosphoribosylglycinamide synthetase, C-terminal domain"/>
    <property type="match status" value="1"/>
</dbReference>
<dbReference type="Gene3D" id="3.40.50.20">
    <property type="match status" value="1"/>
</dbReference>
<organism evidence="11">
    <name type="scientific">Marseillevirus LCMAC202</name>
    <dbReference type="NCBI Taxonomy" id="2506606"/>
    <lineage>
        <taxon>Viruses</taxon>
        <taxon>Varidnaviria</taxon>
        <taxon>Bamfordvirae</taxon>
        <taxon>Nucleocytoviricota</taxon>
        <taxon>Megaviricetes</taxon>
        <taxon>Pimascovirales</taxon>
        <taxon>Pimascovirales incertae sedis</taxon>
        <taxon>Marseilleviridae</taxon>
    </lineage>
</organism>
<proteinExistence type="inferred from homology"/>
<evidence type="ECO:0000256" key="3">
    <source>
        <dbReference type="ARBA" id="ARBA00022598"/>
    </source>
</evidence>
<dbReference type="InterPro" id="IPR020562">
    <property type="entry name" value="PRibGlycinamide_synth_N"/>
</dbReference>
<evidence type="ECO:0000256" key="1">
    <source>
        <dbReference type="ARBA" id="ARBA00005174"/>
    </source>
</evidence>
<evidence type="ECO:0000256" key="9">
    <source>
        <dbReference type="ARBA" id="ARBA00042864"/>
    </source>
</evidence>
<dbReference type="GO" id="GO:0009113">
    <property type="term" value="P:purine nucleobase biosynthetic process"/>
    <property type="evidence" value="ECO:0007669"/>
    <property type="project" value="InterPro"/>
</dbReference>
<dbReference type="InterPro" id="IPR020559">
    <property type="entry name" value="PRibGlycinamide_synth_CS"/>
</dbReference>
<evidence type="ECO:0000256" key="4">
    <source>
        <dbReference type="ARBA" id="ARBA00022741"/>
    </source>
</evidence>
<dbReference type="Pfam" id="PF02844">
    <property type="entry name" value="GARS_N"/>
    <property type="match status" value="1"/>
</dbReference>
<dbReference type="NCBIfam" id="TIGR00877">
    <property type="entry name" value="purD"/>
    <property type="match status" value="1"/>
</dbReference>
<dbReference type="Gene3D" id="3.30.470.20">
    <property type="entry name" value="ATP-grasp fold, B domain"/>
    <property type="match status" value="1"/>
</dbReference>
<evidence type="ECO:0000259" key="10">
    <source>
        <dbReference type="PROSITE" id="PS50975"/>
    </source>
</evidence>
<evidence type="ECO:0000256" key="2">
    <source>
        <dbReference type="ARBA" id="ARBA00013255"/>
    </source>
</evidence>
<keyword evidence="5" id="KW-0658">Purine biosynthesis</keyword>
<dbReference type="PROSITE" id="PS50975">
    <property type="entry name" value="ATP_GRASP"/>
    <property type="match status" value="1"/>
</dbReference>
<dbReference type="SUPFAM" id="SSF51246">
    <property type="entry name" value="Rudiment single hybrid motif"/>
    <property type="match status" value="1"/>
</dbReference>
<dbReference type="SMART" id="SM01209">
    <property type="entry name" value="GARS_A"/>
    <property type="match status" value="1"/>
</dbReference>
<dbReference type="EMBL" id="MK500370">
    <property type="protein sequence ID" value="QBK87872.1"/>
    <property type="molecule type" value="Genomic_DNA"/>
</dbReference>
<evidence type="ECO:0000313" key="11">
    <source>
        <dbReference type="EMBL" id="QBK87872.1"/>
    </source>
</evidence>
<dbReference type="SUPFAM" id="SSF52440">
    <property type="entry name" value="PreATP-grasp domain"/>
    <property type="match status" value="1"/>
</dbReference>
<evidence type="ECO:0000256" key="5">
    <source>
        <dbReference type="ARBA" id="ARBA00022755"/>
    </source>
</evidence>
<dbReference type="GO" id="GO:0004637">
    <property type="term" value="F:phosphoribosylamine-glycine ligase activity"/>
    <property type="evidence" value="ECO:0007669"/>
    <property type="project" value="UniProtKB-EC"/>
</dbReference>
<dbReference type="SUPFAM" id="SSF56059">
    <property type="entry name" value="Glutathione synthetase ATP-binding domain-like"/>
    <property type="match status" value="1"/>
</dbReference>
<protein>
    <recommendedName>
        <fullName evidence="2">phosphoribosylamine--glycine ligase</fullName>
        <ecNumber evidence="2">6.3.4.13</ecNumber>
    </recommendedName>
    <alternativeName>
        <fullName evidence="8">Glycinamide ribonucleotide synthetase</fullName>
    </alternativeName>
    <alternativeName>
        <fullName evidence="9">Phosphoribosylglycinamide synthetase</fullName>
    </alternativeName>
</protein>
<evidence type="ECO:0000256" key="6">
    <source>
        <dbReference type="ARBA" id="ARBA00022840"/>
    </source>
</evidence>
<name>A0A481YXC5_9VIRU</name>
<dbReference type="InterPro" id="IPR016185">
    <property type="entry name" value="PreATP-grasp_dom_sf"/>
</dbReference>
<comment type="pathway">
    <text evidence="1">Purine metabolism; IMP biosynthesis via de novo pathway; N(1)-(5-phospho-D-ribosyl)glycinamide from 5-phospho-alpha-D-ribose 1-diphosphate: step 2/2.</text>
</comment>
<dbReference type="Pfam" id="PF01071">
    <property type="entry name" value="GARS_A"/>
    <property type="match status" value="1"/>
</dbReference>
<dbReference type="SMART" id="SM01210">
    <property type="entry name" value="GARS_C"/>
    <property type="match status" value="1"/>
</dbReference>
<dbReference type="InterPro" id="IPR037123">
    <property type="entry name" value="PRibGlycinamide_synth_C_sf"/>
</dbReference>
<dbReference type="UniPathway" id="UPA00074">
    <property type="reaction ID" value="UER00125"/>
</dbReference>
<accession>A0A481YXC5</accession>
<gene>
    <name evidence="11" type="ORF">LCMAC202_02330</name>
</gene>
<evidence type="ECO:0000256" key="8">
    <source>
        <dbReference type="ARBA" id="ARBA00042242"/>
    </source>
</evidence>
<feature type="domain" description="ATP-grasp" evidence="10">
    <location>
        <begin position="111"/>
        <end position="316"/>
    </location>
</feature>
<keyword evidence="3" id="KW-0436">Ligase</keyword>
<dbReference type="PROSITE" id="PS00184">
    <property type="entry name" value="GARS"/>
    <property type="match status" value="1"/>
</dbReference>
<sequence length="417" mass="46094">MIIKVLIVGTGGREHAIAKALSKTRRKIEIYAVGAWINPGIAAVGHVDILDINKNGTVVEYAQIKEIDTVIIGSENQLAQGLADALNSAGIFCIGPTRELAQLETDKIYARELLPSRYNPKYRVFDQDNYSFDNLKEYLVELDYNYVVKAVGLRGGKGVQISGVHLQTIAEAHNCCSQLIKEDGRVLIEERLFGEEFTLLAFTDGKHLLNMPVVKDFKRRDDGDSGPNTGGMGCISFAGKSAPFLTTTDLVTAKEVNQYVLSKLPGYIGILYGSFMKTSAGIKVIEYNCRFGDPEAINVLELLQTDFVDILSAMYSSSLDQLKVQWSKDAMVTNYVVAPGYPDSPRNADLILPITGNTIFAKITRNSDNIYTQLSSRSVAVWSRGKNMRIAYAKNQELLNLVVGDCHYRTDIGNRQQ</sequence>
<dbReference type="InterPro" id="IPR020561">
    <property type="entry name" value="PRibGlycinamid_synth_ATP-grasp"/>
</dbReference>
<dbReference type="InterPro" id="IPR020560">
    <property type="entry name" value="PRibGlycinamide_synth_C-dom"/>
</dbReference>
<evidence type="ECO:0000256" key="7">
    <source>
        <dbReference type="ARBA" id="ARBA00038345"/>
    </source>
</evidence>
<comment type="similarity">
    <text evidence="7">Belongs to the GARS family.</text>
</comment>
<dbReference type="InterPro" id="IPR011761">
    <property type="entry name" value="ATP-grasp"/>
</dbReference>
<dbReference type="PANTHER" id="PTHR43472">
    <property type="entry name" value="PHOSPHORIBOSYLAMINE--GLYCINE LIGASE"/>
    <property type="match status" value="1"/>
</dbReference>
<dbReference type="Gene3D" id="3.30.1490.20">
    <property type="entry name" value="ATP-grasp fold, A domain"/>
    <property type="match status" value="1"/>
</dbReference>
<dbReference type="GO" id="GO:0046872">
    <property type="term" value="F:metal ion binding"/>
    <property type="evidence" value="ECO:0007669"/>
    <property type="project" value="InterPro"/>
</dbReference>
<dbReference type="InterPro" id="IPR013815">
    <property type="entry name" value="ATP_grasp_subdomain_1"/>
</dbReference>
<dbReference type="GO" id="GO:0006189">
    <property type="term" value="P:'de novo' IMP biosynthetic process"/>
    <property type="evidence" value="ECO:0007669"/>
    <property type="project" value="UniProtKB-UniPathway"/>
</dbReference>
<dbReference type="EC" id="6.3.4.13" evidence="2"/>
<keyword evidence="4" id="KW-0547">Nucleotide-binding</keyword>
<keyword evidence="6" id="KW-0067">ATP-binding</keyword>
<dbReference type="InterPro" id="IPR000115">
    <property type="entry name" value="PRibGlycinamide_synth"/>
</dbReference>
<reference evidence="11" key="1">
    <citation type="journal article" date="2019" name="MBio">
        <title>Virus Genomes from Deep Sea Sediments Expand the Ocean Megavirome and Support Independent Origins of Viral Gigantism.</title>
        <authorList>
            <person name="Backstrom D."/>
            <person name="Yutin N."/>
            <person name="Jorgensen S.L."/>
            <person name="Dharamshi J."/>
            <person name="Homa F."/>
            <person name="Zaremba-Niedwiedzka K."/>
            <person name="Spang A."/>
            <person name="Wolf Y.I."/>
            <person name="Koonin E.V."/>
            <person name="Ettema T.J."/>
        </authorList>
    </citation>
    <scope>NUCLEOTIDE SEQUENCE</scope>
</reference>
<dbReference type="GO" id="GO:0005524">
    <property type="term" value="F:ATP binding"/>
    <property type="evidence" value="ECO:0007669"/>
    <property type="project" value="UniProtKB-KW"/>
</dbReference>
<dbReference type="InterPro" id="IPR011054">
    <property type="entry name" value="Rudment_hybrid_motif"/>
</dbReference>
<dbReference type="PANTHER" id="PTHR43472:SF1">
    <property type="entry name" value="PHOSPHORIBOSYLAMINE--GLYCINE LIGASE, CHLOROPLASTIC"/>
    <property type="match status" value="1"/>
</dbReference>